<comment type="similarity">
    <text evidence="1">Belongs to the peptidase C48 family.</text>
</comment>
<proteinExistence type="inferred from homology"/>
<dbReference type="PROSITE" id="PS50600">
    <property type="entry name" value="ULP_PROTEASE"/>
    <property type="match status" value="1"/>
</dbReference>
<dbReference type="Pfam" id="PF02902">
    <property type="entry name" value="Peptidase_C48"/>
    <property type="match status" value="1"/>
</dbReference>
<evidence type="ECO:0000259" key="5">
    <source>
        <dbReference type="PROSITE" id="PS50600"/>
    </source>
</evidence>
<dbReference type="PANTHER" id="PTHR33018:SF31">
    <property type="entry name" value="TRANSPOSASE, PTTA_EN_SPM, PLANT"/>
    <property type="match status" value="1"/>
</dbReference>
<reference evidence="6 7" key="1">
    <citation type="journal article" date="2023" name="G3 (Bethesda)">
        <title>A chromosome-length genome assembly and annotation of blackberry (Rubus argutus, cv. 'Hillquist').</title>
        <authorList>
            <person name="Bruna T."/>
            <person name="Aryal R."/>
            <person name="Dudchenko O."/>
            <person name="Sargent D.J."/>
            <person name="Mead D."/>
            <person name="Buti M."/>
            <person name="Cavallini A."/>
            <person name="Hytonen T."/>
            <person name="Andres J."/>
            <person name="Pham M."/>
            <person name="Weisz D."/>
            <person name="Mascagni F."/>
            <person name="Usai G."/>
            <person name="Natali L."/>
            <person name="Bassil N."/>
            <person name="Fernandez G.E."/>
            <person name="Lomsadze A."/>
            <person name="Armour M."/>
            <person name="Olukolu B."/>
            <person name="Poorten T."/>
            <person name="Britton C."/>
            <person name="Davik J."/>
            <person name="Ashrafi H."/>
            <person name="Aiden E.L."/>
            <person name="Borodovsky M."/>
            <person name="Worthington M."/>
        </authorList>
    </citation>
    <scope>NUCLEOTIDE SEQUENCE [LARGE SCALE GENOMIC DNA]</scope>
    <source>
        <strain evidence="6">PI 553951</strain>
    </source>
</reference>
<feature type="compositionally biased region" description="Low complexity" evidence="4">
    <location>
        <begin position="1"/>
        <end position="12"/>
    </location>
</feature>
<evidence type="ECO:0000256" key="3">
    <source>
        <dbReference type="ARBA" id="ARBA00022801"/>
    </source>
</evidence>
<dbReference type="GO" id="GO:0008234">
    <property type="term" value="F:cysteine-type peptidase activity"/>
    <property type="evidence" value="ECO:0007669"/>
    <property type="project" value="InterPro"/>
</dbReference>
<dbReference type="GO" id="GO:0006508">
    <property type="term" value="P:proteolysis"/>
    <property type="evidence" value="ECO:0007669"/>
    <property type="project" value="UniProtKB-KW"/>
</dbReference>
<dbReference type="InterPro" id="IPR038765">
    <property type="entry name" value="Papain-like_cys_pep_sf"/>
</dbReference>
<dbReference type="InterPro" id="IPR004252">
    <property type="entry name" value="Probable_transposase_24"/>
</dbReference>
<keyword evidence="2" id="KW-0645">Protease</keyword>
<evidence type="ECO:0000313" key="6">
    <source>
        <dbReference type="EMBL" id="KAK9912446.1"/>
    </source>
</evidence>
<organism evidence="6 7">
    <name type="scientific">Rubus argutus</name>
    <name type="common">Southern blackberry</name>
    <dbReference type="NCBI Taxonomy" id="59490"/>
    <lineage>
        <taxon>Eukaryota</taxon>
        <taxon>Viridiplantae</taxon>
        <taxon>Streptophyta</taxon>
        <taxon>Embryophyta</taxon>
        <taxon>Tracheophyta</taxon>
        <taxon>Spermatophyta</taxon>
        <taxon>Magnoliopsida</taxon>
        <taxon>eudicotyledons</taxon>
        <taxon>Gunneridae</taxon>
        <taxon>Pentapetalae</taxon>
        <taxon>rosids</taxon>
        <taxon>fabids</taxon>
        <taxon>Rosales</taxon>
        <taxon>Rosaceae</taxon>
        <taxon>Rosoideae</taxon>
        <taxon>Rosoideae incertae sedis</taxon>
        <taxon>Rubus</taxon>
    </lineage>
</organism>
<dbReference type="EMBL" id="JBEDUW010000007">
    <property type="protein sequence ID" value="KAK9912446.1"/>
    <property type="molecule type" value="Genomic_DNA"/>
</dbReference>
<dbReference type="InterPro" id="IPR058352">
    <property type="entry name" value="DUF8039"/>
</dbReference>
<feature type="domain" description="Ubiquitin-like protease family profile" evidence="5">
    <location>
        <begin position="662"/>
        <end position="827"/>
    </location>
</feature>
<protein>
    <recommendedName>
        <fullName evidence="5">Ubiquitin-like protease family profile domain-containing protein</fullName>
    </recommendedName>
</protein>
<dbReference type="Proteomes" id="UP001457282">
    <property type="component" value="Unassembled WGS sequence"/>
</dbReference>
<comment type="caution">
    <text evidence="6">The sequence shown here is derived from an EMBL/GenBank/DDBJ whole genome shotgun (WGS) entry which is preliminary data.</text>
</comment>
<dbReference type="AlphaFoldDB" id="A0AAW1VZ91"/>
<evidence type="ECO:0000256" key="4">
    <source>
        <dbReference type="SAM" id="MobiDB-lite"/>
    </source>
</evidence>
<evidence type="ECO:0000313" key="7">
    <source>
        <dbReference type="Proteomes" id="UP001457282"/>
    </source>
</evidence>
<dbReference type="SUPFAM" id="SSF54001">
    <property type="entry name" value="Cysteine proteinases"/>
    <property type="match status" value="1"/>
</dbReference>
<gene>
    <name evidence="6" type="ORF">M0R45_036310</name>
</gene>
<evidence type="ECO:0000256" key="1">
    <source>
        <dbReference type="ARBA" id="ARBA00005234"/>
    </source>
</evidence>
<name>A0AAW1VZ91_RUBAR</name>
<keyword evidence="7" id="KW-1185">Reference proteome</keyword>
<accession>A0AAW1VZ91</accession>
<dbReference type="Pfam" id="PF26133">
    <property type="entry name" value="DUF8039"/>
    <property type="match status" value="1"/>
</dbReference>
<dbReference type="PANTHER" id="PTHR33018">
    <property type="entry name" value="OS10G0338966 PROTEIN-RELATED"/>
    <property type="match status" value="1"/>
</dbReference>
<feature type="region of interest" description="Disordered" evidence="4">
    <location>
        <begin position="409"/>
        <end position="431"/>
    </location>
</feature>
<feature type="region of interest" description="Disordered" evidence="4">
    <location>
        <begin position="1"/>
        <end position="53"/>
    </location>
</feature>
<dbReference type="InterPro" id="IPR003653">
    <property type="entry name" value="Peptidase_C48_C"/>
</dbReference>
<sequence length="870" mass="99014">MAHSKSASTPTKKTSKMLKVRKKSLKAEKVSTSKTYDATVSKRKRNGKRKEVDDGCTGGLKLLKRHPVTMPQMTTLRILKKKLKVEFDKNGTPIGKNGEALQSYIGVLARTKIPISIENWTNKTILTDKNSIWETILMTFDLGPEKKKLVLQSAGAKWREFKSRLTTHYVLPYKDDPESTQFPPDDYRFINVDDWKLFVSQRTTDDFMQLHEAQKERRRKNVYDHHMSRKGYTGLFVELSKTMPEEEIDRATLWIKGRQTKDGTFKDFRVKETANKIEALKEKEQQGDLTISGANDVLTLALGTPEHNGRVRGVGGFVHPSQYFNLPKRRKESINETLRLSVKQILDEERDKIEAEIREKVLIEEKEKIVAAERAFWVSRIEQLEAKLYTTCNEGIPNNVEHAKNGRTEHVSGQASCSKTHETSVRTGKKKKKLESGMVTAALAEIEKKLERKAKPKKTSMGVKDKVSGPTTIEIADEDKVMGKKVQLDVLKADVEEEIEHVDLTLISKQTKLALGSIDHIVAFATVMISDDPSHTCHGIPLGDEHMRVSVYATIEEKAVIPIPVKDEIHTVQQAMGSWVMWPKNLIIFSEKEQAASSGKRSKKKKRNQTDSNVVVEFQSLITSALPASLKKLCKWGINGFKDGRTIFFEIEGSVFGYIRKTYLLDVDVQRLAMMAELTANCIVVYMRYLHNVLKESKMLDMVGFIDPALTGDKGCGSPSKRSENIKDRLITASENQIFLLPYNASSHWMLAVIDPEKEIVYFMDPLKRRLIVGEFRAVVDTAIAMFNAHRNRKGKAAVIWKNLSGIPSQPNDKECGYFVMRFMKDIIEDRDLSFSTKWERRGKIVYGHEDIDEVRNELANYIVTHHLQL</sequence>
<keyword evidence="3" id="KW-0378">Hydrolase</keyword>
<feature type="compositionally biased region" description="Basic residues" evidence="4">
    <location>
        <begin position="13"/>
        <end position="24"/>
    </location>
</feature>
<dbReference type="Gene3D" id="3.40.395.10">
    <property type="entry name" value="Adenoviral Proteinase, Chain A"/>
    <property type="match status" value="1"/>
</dbReference>
<dbReference type="Pfam" id="PF03004">
    <property type="entry name" value="Transposase_24"/>
    <property type="match status" value="1"/>
</dbReference>
<evidence type="ECO:0000256" key="2">
    <source>
        <dbReference type="ARBA" id="ARBA00022670"/>
    </source>
</evidence>